<keyword evidence="5" id="KW-0245">EGF-like domain</keyword>
<dbReference type="PANTHER" id="PTHR45656:SF4">
    <property type="entry name" value="PROTEIN CBR-CLEC-78"/>
    <property type="match status" value="1"/>
</dbReference>
<feature type="domain" description="EGF-like" evidence="10">
    <location>
        <begin position="201"/>
        <end position="236"/>
    </location>
</feature>
<evidence type="ECO:0000256" key="4">
    <source>
        <dbReference type="ARBA" id="ARBA00023157"/>
    </source>
</evidence>
<dbReference type="AlphaFoldDB" id="A0A914X6A9"/>
<proteinExistence type="predicted"/>
<evidence type="ECO:0000256" key="2">
    <source>
        <dbReference type="ARBA" id="ARBA00022737"/>
    </source>
</evidence>
<feature type="chain" id="PRO_5037064568" evidence="9">
    <location>
        <begin position="20"/>
        <end position="1033"/>
    </location>
</feature>
<dbReference type="SMART" id="SM00032">
    <property type="entry name" value="CCP"/>
    <property type="match status" value="6"/>
</dbReference>
<dbReference type="PANTHER" id="PTHR45656">
    <property type="entry name" value="PROTEIN CBR-CLEC-78"/>
    <property type="match status" value="1"/>
</dbReference>
<accession>A0A914X6A9</accession>
<dbReference type="Pfam" id="PF00084">
    <property type="entry name" value="Sushi"/>
    <property type="match status" value="3"/>
</dbReference>
<keyword evidence="6" id="KW-0768">Sushi</keyword>
<dbReference type="PROSITE" id="PS00022">
    <property type="entry name" value="EGF_1"/>
    <property type="match status" value="1"/>
</dbReference>
<dbReference type="CDD" id="cd00033">
    <property type="entry name" value="CCP"/>
    <property type="match status" value="2"/>
</dbReference>
<dbReference type="Proteomes" id="UP000887566">
    <property type="component" value="Unplaced"/>
</dbReference>
<keyword evidence="1 9" id="KW-0732">Signal</keyword>
<evidence type="ECO:0000259" key="10">
    <source>
        <dbReference type="PROSITE" id="PS50026"/>
    </source>
</evidence>
<evidence type="ECO:0000313" key="13">
    <source>
        <dbReference type="WBParaSite" id="PSAMB.scaffold6599size9144.g28791.t1"/>
    </source>
</evidence>
<dbReference type="GO" id="GO:0005581">
    <property type="term" value="C:collagen trimer"/>
    <property type="evidence" value="ECO:0007669"/>
    <property type="project" value="UniProtKB-KW"/>
</dbReference>
<dbReference type="InterPro" id="IPR008160">
    <property type="entry name" value="Collagen"/>
</dbReference>
<evidence type="ECO:0000256" key="3">
    <source>
        <dbReference type="ARBA" id="ARBA00023119"/>
    </source>
</evidence>
<dbReference type="SUPFAM" id="SSF56436">
    <property type="entry name" value="C-type lectin-like"/>
    <property type="match status" value="1"/>
</dbReference>
<keyword evidence="2" id="KW-0677">Repeat</keyword>
<dbReference type="PROSITE" id="PS50026">
    <property type="entry name" value="EGF_3"/>
    <property type="match status" value="1"/>
</dbReference>
<feature type="compositionally biased region" description="Pro residues" evidence="8">
    <location>
        <begin position="101"/>
        <end position="113"/>
    </location>
</feature>
<reference evidence="13" key="1">
    <citation type="submission" date="2022-11" db="UniProtKB">
        <authorList>
            <consortium name="WormBaseParasite"/>
        </authorList>
    </citation>
    <scope>IDENTIFICATION</scope>
</reference>
<protein>
    <submittedName>
        <fullName evidence="13">Uncharacterized protein</fullName>
    </submittedName>
</protein>
<comment type="caution">
    <text evidence="5">Lacks conserved residue(s) required for the propagation of feature annotation.</text>
</comment>
<dbReference type="InterPro" id="IPR035976">
    <property type="entry name" value="Sushi/SCR/CCP_sf"/>
</dbReference>
<evidence type="ECO:0000256" key="9">
    <source>
        <dbReference type="SAM" id="SignalP"/>
    </source>
</evidence>
<evidence type="ECO:0000259" key="11">
    <source>
        <dbReference type="PROSITE" id="PS50923"/>
    </source>
</evidence>
<sequence length="1033" mass="110450">MTLLKWIILVIALVSPSLGTPKRCCNVDPLGGLQTDLTELGSDCNTLSNDLDTLEERMAAIDESFHSKMETYRNFLASEQLYHGGASGPPGLQGETGEPGDPGPPGKPGPKGPPGDIGMPGFVGPPGHQGSRGPPGPQGALGNQGTPGKNIPIPGPPGPRGNPGLTGGIGVAGFSGSTGPRGYRGPPGGAGPPGQDSPCCPVQCSSTLCKNGGTCILVNHMPMCNCPNGFYGDLCQKERKSCPRLCAQNGYLVYSRFTENINQHLATYLDGTTVGLHCKTNFELHGLQKSKCVDGVWTPTLGHCEGDPDPDEPKMCWTIDVANAIVKYSTIADNCMIGKGTVVTITCKSGFELKGYAKLTCVDPPDFDHPPPTCIPKPVIKCKALTPYYGTHTYTFYGHHVTSVPVGGYVEVGTWLQLTCDTGYTLYGIDTVVCQADGHFSPILGLCIGPGTHVCRKFTVPYASVQYDRVELDDITVIEGTIATIMCLGKFKLLGACEVTCYGGKFTPQLPVCYPPDGCPIYKDGNKHTFVYKLNGETISPLDTLPTKTVPPNTVVSLSCATSYSLIGSSSATCMGPSFDRLLGVCTNSMVTPKSPVCRLPVIDYASFGSSFDTYTVLADATITVSCDPHFAPVPSSLSTPITIKCTGPEFVSDFPSCLPKFVADCNNNGGKYDATSAKCIILIDGDGLKKEFMEAKEHCESLLLPNPSGYKTRIITDIDDYLWQFLLSEYPNRFDTKTWWIGLQWRDLSTTVGPTTSIVDFYWLYGTATSDISGMPFLPRDRTNTALDFNLNDVSSLNGVSPPCMTIATPTGLQLGFHGSNCDISRNYICEILSPISANCEKIKGKYNARCNKCVVESKSAGDWNTANQKCASLALPGGPITGGRLLTELTDDLWQFSVMHFQDALIANPHWIGIAAPLGSVTSVADFHWALTPSHRLSRDPIVLPKFHDGQTVVAVVDNNKLCMLVKNNGGTLGFDDEACSASQTSSIPIFPLCELTTDLRVTCATANKVYDRKLGKCIEPILDAGDTGLS</sequence>
<feature type="region of interest" description="Disordered" evidence="8">
    <location>
        <begin position="81"/>
        <end position="196"/>
    </location>
</feature>
<keyword evidence="3" id="KW-0176">Collagen</keyword>
<dbReference type="SMART" id="SM00181">
    <property type="entry name" value="EGF"/>
    <property type="match status" value="1"/>
</dbReference>
<evidence type="ECO:0000313" key="12">
    <source>
        <dbReference type="Proteomes" id="UP000887566"/>
    </source>
</evidence>
<dbReference type="Gene3D" id="2.10.70.10">
    <property type="entry name" value="Complement Module, domain 1"/>
    <property type="match status" value="3"/>
</dbReference>
<name>A0A914X6A9_9BILA</name>
<keyword evidence="12" id="KW-1185">Reference proteome</keyword>
<feature type="disulfide bond" evidence="5">
    <location>
        <begin position="226"/>
        <end position="235"/>
    </location>
</feature>
<dbReference type="InterPro" id="IPR000742">
    <property type="entry name" value="EGF"/>
</dbReference>
<evidence type="ECO:0000256" key="5">
    <source>
        <dbReference type="PROSITE-ProRule" id="PRU00076"/>
    </source>
</evidence>
<dbReference type="InterPro" id="IPR051277">
    <property type="entry name" value="SEZ6_CSMD_C4BPB_Regulators"/>
</dbReference>
<dbReference type="PROSITE" id="PS50923">
    <property type="entry name" value="SUSHI"/>
    <property type="match status" value="1"/>
</dbReference>
<dbReference type="SUPFAM" id="SSF57535">
    <property type="entry name" value="Complement control module/SCR domain"/>
    <property type="match status" value="3"/>
</dbReference>
<dbReference type="InterPro" id="IPR016187">
    <property type="entry name" value="CTDL_fold"/>
</dbReference>
<feature type="signal peptide" evidence="9">
    <location>
        <begin position="1"/>
        <end position="19"/>
    </location>
</feature>
<dbReference type="PROSITE" id="PS01186">
    <property type="entry name" value="EGF_2"/>
    <property type="match status" value="1"/>
</dbReference>
<evidence type="ECO:0000256" key="8">
    <source>
        <dbReference type="SAM" id="MobiDB-lite"/>
    </source>
</evidence>
<dbReference type="WBParaSite" id="PSAMB.scaffold6599size9144.g28791.t1">
    <property type="protein sequence ID" value="PSAMB.scaffold6599size9144.g28791.t1"/>
    <property type="gene ID" value="PSAMB.scaffold6599size9144.g28791"/>
</dbReference>
<dbReference type="InterPro" id="IPR000436">
    <property type="entry name" value="Sushi_SCR_CCP_dom"/>
</dbReference>
<evidence type="ECO:0000256" key="7">
    <source>
        <dbReference type="SAM" id="Coils"/>
    </source>
</evidence>
<dbReference type="Pfam" id="PF01391">
    <property type="entry name" value="Collagen"/>
    <property type="match status" value="1"/>
</dbReference>
<dbReference type="Gene3D" id="2.10.25.10">
    <property type="entry name" value="Laminin"/>
    <property type="match status" value="1"/>
</dbReference>
<feature type="compositionally biased region" description="Gly residues" evidence="8">
    <location>
        <begin position="164"/>
        <end position="173"/>
    </location>
</feature>
<evidence type="ECO:0000256" key="1">
    <source>
        <dbReference type="ARBA" id="ARBA00022729"/>
    </source>
</evidence>
<feature type="domain" description="Sushi" evidence="11">
    <location>
        <begin position="244"/>
        <end position="306"/>
    </location>
</feature>
<evidence type="ECO:0000256" key="6">
    <source>
        <dbReference type="PROSITE-ProRule" id="PRU00302"/>
    </source>
</evidence>
<keyword evidence="4 5" id="KW-1015">Disulfide bond</keyword>
<feature type="coiled-coil region" evidence="7">
    <location>
        <begin position="37"/>
        <end position="64"/>
    </location>
</feature>
<organism evidence="12 13">
    <name type="scientific">Plectus sambesii</name>
    <dbReference type="NCBI Taxonomy" id="2011161"/>
    <lineage>
        <taxon>Eukaryota</taxon>
        <taxon>Metazoa</taxon>
        <taxon>Ecdysozoa</taxon>
        <taxon>Nematoda</taxon>
        <taxon>Chromadorea</taxon>
        <taxon>Plectida</taxon>
        <taxon>Plectina</taxon>
        <taxon>Plectoidea</taxon>
        <taxon>Plectidae</taxon>
        <taxon>Plectus</taxon>
    </lineage>
</organism>
<keyword evidence="7" id="KW-0175">Coiled coil</keyword>
<dbReference type="Pfam" id="PF00008">
    <property type="entry name" value="EGF"/>
    <property type="match status" value="1"/>
</dbReference>
<dbReference type="SUPFAM" id="SSF57196">
    <property type="entry name" value="EGF/Laminin"/>
    <property type="match status" value="1"/>
</dbReference>